<feature type="domain" description="HTH tetR-type" evidence="6">
    <location>
        <begin position="33"/>
        <end position="92"/>
    </location>
</feature>
<feature type="DNA-binding region" description="H-T-H motif" evidence="4">
    <location>
        <begin position="55"/>
        <end position="74"/>
    </location>
</feature>
<dbReference type="InterPro" id="IPR050109">
    <property type="entry name" value="HTH-type_TetR-like_transc_reg"/>
</dbReference>
<evidence type="ECO:0000313" key="7">
    <source>
        <dbReference type="EMBL" id="MBP2367512.1"/>
    </source>
</evidence>
<keyword evidence="1" id="KW-0805">Transcription regulation</keyword>
<dbReference type="EMBL" id="JAGINU010000001">
    <property type="protein sequence ID" value="MBP2367512.1"/>
    <property type="molecule type" value="Genomic_DNA"/>
</dbReference>
<name>A0ABS4VUA7_9PSEU</name>
<evidence type="ECO:0000256" key="5">
    <source>
        <dbReference type="SAM" id="MobiDB-lite"/>
    </source>
</evidence>
<organism evidence="7 8">
    <name type="scientific">Pseudonocardia parietis</name>
    <dbReference type="NCBI Taxonomy" id="570936"/>
    <lineage>
        <taxon>Bacteria</taxon>
        <taxon>Bacillati</taxon>
        <taxon>Actinomycetota</taxon>
        <taxon>Actinomycetes</taxon>
        <taxon>Pseudonocardiales</taxon>
        <taxon>Pseudonocardiaceae</taxon>
        <taxon>Pseudonocardia</taxon>
    </lineage>
</organism>
<evidence type="ECO:0000256" key="2">
    <source>
        <dbReference type="ARBA" id="ARBA00023125"/>
    </source>
</evidence>
<dbReference type="PANTHER" id="PTHR30055:SF234">
    <property type="entry name" value="HTH-TYPE TRANSCRIPTIONAL REGULATOR BETI"/>
    <property type="match status" value="1"/>
</dbReference>
<dbReference type="PROSITE" id="PS50977">
    <property type="entry name" value="HTH_TETR_2"/>
    <property type="match status" value="1"/>
</dbReference>
<dbReference type="PANTHER" id="PTHR30055">
    <property type="entry name" value="HTH-TYPE TRANSCRIPTIONAL REGULATOR RUTR"/>
    <property type="match status" value="1"/>
</dbReference>
<dbReference type="SUPFAM" id="SSF48498">
    <property type="entry name" value="Tetracyclin repressor-like, C-terminal domain"/>
    <property type="match status" value="1"/>
</dbReference>
<evidence type="ECO:0000313" key="8">
    <source>
        <dbReference type="Proteomes" id="UP001519295"/>
    </source>
</evidence>
<evidence type="ECO:0000259" key="6">
    <source>
        <dbReference type="PROSITE" id="PS50977"/>
    </source>
</evidence>
<dbReference type="InterPro" id="IPR001647">
    <property type="entry name" value="HTH_TetR"/>
</dbReference>
<dbReference type="SUPFAM" id="SSF46689">
    <property type="entry name" value="Homeodomain-like"/>
    <property type="match status" value="1"/>
</dbReference>
<comment type="caution">
    <text evidence="7">The sequence shown here is derived from an EMBL/GenBank/DDBJ whole genome shotgun (WGS) entry which is preliminary data.</text>
</comment>
<dbReference type="InterPro" id="IPR036271">
    <property type="entry name" value="Tet_transcr_reg_TetR-rel_C_sf"/>
</dbReference>
<evidence type="ECO:0000256" key="1">
    <source>
        <dbReference type="ARBA" id="ARBA00023015"/>
    </source>
</evidence>
<dbReference type="InterPro" id="IPR049445">
    <property type="entry name" value="TetR_SbtR-like_C"/>
</dbReference>
<dbReference type="Gene3D" id="1.10.357.10">
    <property type="entry name" value="Tetracycline Repressor, domain 2"/>
    <property type="match status" value="1"/>
</dbReference>
<protein>
    <submittedName>
        <fullName evidence="7">AcrR family transcriptional regulator</fullName>
    </submittedName>
</protein>
<keyword evidence="2 4" id="KW-0238">DNA-binding</keyword>
<feature type="region of interest" description="Disordered" evidence="5">
    <location>
        <begin position="1"/>
        <end position="31"/>
    </location>
</feature>
<dbReference type="PRINTS" id="PR00455">
    <property type="entry name" value="HTHTETR"/>
</dbReference>
<accession>A0ABS4VUA7</accession>
<dbReference type="RefSeq" id="WP_245350862.1">
    <property type="nucleotide sequence ID" value="NZ_JAGINU010000001.1"/>
</dbReference>
<dbReference type="Pfam" id="PF00440">
    <property type="entry name" value="TetR_N"/>
    <property type="match status" value="1"/>
</dbReference>
<dbReference type="Proteomes" id="UP001519295">
    <property type="component" value="Unassembled WGS sequence"/>
</dbReference>
<keyword evidence="3" id="KW-0804">Transcription</keyword>
<dbReference type="InterPro" id="IPR009057">
    <property type="entry name" value="Homeodomain-like_sf"/>
</dbReference>
<sequence length="246" mass="27284">MQADRRVKFRAGRRDEAGPDHQERNEQMRADAQRNAEKLRAAAAELFRERGLQVPLKEIARRAGVSHGTLYNLFGTREALIDEVVTDRAADILGEVAQQALSFEDAWEGFAYYVETLCELQATDPAVADVVTGRYPGAERLMTTCGRTQDAAQRIVTRARESGALRPDFTNADLVFTFAANALLARATAKAAPTAWRRQAAFLLDGLRAEAAHRPFPAHELTQQHVYDALESLRTTTQRGRSGMAE</sequence>
<gene>
    <name evidence="7" type="ORF">JOF36_003208</name>
</gene>
<keyword evidence="8" id="KW-1185">Reference proteome</keyword>
<proteinExistence type="predicted"/>
<evidence type="ECO:0000256" key="3">
    <source>
        <dbReference type="ARBA" id="ARBA00023163"/>
    </source>
</evidence>
<reference evidence="7 8" key="1">
    <citation type="submission" date="2021-03" db="EMBL/GenBank/DDBJ databases">
        <title>Sequencing the genomes of 1000 actinobacteria strains.</title>
        <authorList>
            <person name="Klenk H.-P."/>
        </authorList>
    </citation>
    <scope>NUCLEOTIDE SEQUENCE [LARGE SCALE GENOMIC DNA]</scope>
    <source>
        <strain evidence="7 8">DSM 45256</strain>
    </source>
</reference>
<dbReference type="Pfam" id="PF21597">
    <property type="entry name" value="TetR_C_43"/>
    <property type="match status" value="1"/>
</dbReference>
<evidence type="ECO:0000256" key="4">
    <source>
        <dbReference type="PROSITE-ProRule" id="PRU00335"/>
    </source>
</evidence>